<dbReference type="EC" id="2.7.7.65" evidence="1"/>
<dbReference type="InterPro" id="IPR029787">
    <property type="entry name" value="Nucleotide_cyclase"/>
</dbReference>
<dbReference type="Gene3D" id="3.30.450.20">
    <property type="entry name" value="PAS domain"/>
    <property type="match status" value="2"/>
</dbReference>
<dbReference type="CDD" id="cd06225">
    <property type="entry name" value="HAMP"/>
    <property type="match status" value="1"/>
</dbReference>
<keyword evidence="3" id="KW-0812">Transmembrane</keyword>
<evidence type="ECO:0000256" key="1">
    <source>
        <dbReference type="ARBA" id="ARBA00012528"/>
    </source>
</evidence>
<reference evidence="6 7" key="1">
    <citation type="journal article" date="2018" name="Environ. Microbiol.">
        <title>Isolation and genomic characterization of Novimethylophilus kurashikiensis gen. nov. sp. nov., a new lanthanide-dependent methylotrophic species of Methylophilaceae.</title>
        <authorList>
            <person name="Lv H."/>
            <person name="Sahin N."/>
            <person name="Tani A."/>
        </authorList>
    </citation>
    <scope>NUCLEOTIDE SEQUENCE [LARGE SCALE GENOMIC DNA]</scope>
    <source>
        <strain evidence="6 7">La2-4</strain>
    </source>
</reference>
<proteinExistence type="predicted"/>
<organism evidence="6 7">
    <name type="scientific">Novimethylophilus kurashikiensis</name>
    <dbReference type="NCBI Taxonomy" id="1825523"/>
    <lineage>
        <taxon>Bacteria</taxon>
        <taxon>Pseudomonadati</taxon>
        <taxon>Pseudomonadota</taxon>
        <taxon>Betaproteobacteria</taxon>
        <taxon>Nitrosomonadales</taxon>
        <taxon>Methylophilaceae</taxon>
        <taxon>Novimethylophilus</taxon>
    </lineage>
</organism>
<feature type="transmembrane region" description="Helical" evidence="3">
    <location>
        <begin position="20"/>
        <end position="42"/>
    </location>
</feature>
<dbReference type="GO" id="GO:0043709">
    <property type="term" value="P:cell adhesion involved in single-species biofilm formation"/>
    <property type="evidence" value="ECO:0007669"/>
    <property type="project" value="TreeGrafter"/>
</dbReference>
<dbReference type="PROSITE" id="PS50887">
    <property type="entry name" value="GGDEF"/>
    <property type="match status" value="1"/>
</dbReference>
<dbReference type="OrthoDB" id="8572793at2"/>
<dbReference type="NCBIfam" id="TIGR00254">
    <property type="entry name" value="GGDEF"/>
    <property type="match status" value="1"/>
</dbReference>
<dbReference type="Gene3D" id="6.10.340.10">
    <property type="match status" value="1"/>
</dbReference>
<evidence type="ECO:0000313" key="7">
    <source>
        <dbReference type="Proteomes" id="UP000245081"/>
    </source>
</evidence>
<dbReference type="SMART" id="SM00304">
    <property type="entry name" value="HAMP"/>
    <property type="match status" value="1"/>
</dbReference>
<dbReference type="InterPro" id="IPR003660">
    <property type="entry name" value="HAMP_dom"/>
</dbReference>
<dbReference type="Pfam" id="PF00990">
    <property type="entry name" value="GGDEF"/>
    <property type="match status" value="1"/>
</dbReference>
<sequence>MSSQLELFSRNPGSSLVTRALYLAVLRIGLVALCAGAVSYFVNRSSIENAVRQQLMLSTEQKLQRESLPFKEIKELERNFIAEFDSIYARTDQKQGLVKDFDRFFYRHEDGSYTQRPGLFEGQALADGQQFQDMSATYAPEIVPNDDIKARFALSFLLSYKYGSTNKGRLFNFYGVVPEKGFPIYQSADIAKVFTYSGPDALKLETYEFYYRGFANATRSTLFTRIYFDFSNNAWMTTVATPDKPDASGKHRILACVDVLLDDLMRRTAKPAIQGAYSTIFQTDNDGTLIYDPEHAGEIKRSEGHASVRSLKLARFQPLLDATRDAMPGKVQLVDTGEDIVAVGLIPETPWALAVHYPRALMQPSILQNLAIVIALGLVTLLVEIFIIRSILQNQVAIPLQRLMQAMKRIGGTGGKIDCSDLPMKAQDEIGDVAREFAGMADRVQDARDRLESKVMERTAALEQLNRRLMAISETDELTNVANRRRFDEVLSMEWRRGLRTGKPMALMMIDVDWFKKYNDHYGHQAGDECLKAVAAQLAQHVHRAGDLLARYGGEEFSIVAPATSLDAARLWAEELCADMAVLDIPHIDSPLGKVTISIGVAAIAPSHDRSPEQLLREADRALYRAKEKGRNQVFAWLG</sequence>
<dbReference type="GO" id="GO:0052621">
    <property type="term" value="F:diguanylate cyclase activity"/>
    <property type="evidence" value="ECO:0007669"/>
    <property type="project" value="UniProtKB-EC"/>
</dbReference>
<keyword evidence="7" id="KW-1185">Reference proteome</keyword>
<evidence type="ECO:0000259" key="4">
    <source>
        <dbReference type="PROSITE" id="PS50885"/>
    </source>
</evidence>
<feature type="domain" description="GGDEF" evidence="5">
    <location>
        <begin position="503"/>
        <end position="639"/>
    </location>
</feature>
<dbReference type="FunFam" id="3.30.70.270:FF:000001">
    <property type="entry name" value="Diguanylate cyclase domain protein"/>
    <property type="match status" value="1"/>
</dbReference>
<dbReference type="SUPFAM" id="SSF55073">
    <property type="entry name" value="Nucleotide cyclase"/>
    <property type="match status" value="1"/>
</dbReference>
<dbReference type="RefSeq" id="WP_109015232.1">
    <property type="nucleotide sequence ID" value="NZ_BDOQ01000006.1"/>
</dbReference>
<gene>
    <name evidence="6" type="ORF">NMK_1578</name>
</gene>
<evidence type="ECO:0000256" key="3">
    <source>
        <dbReference type="SAM" id="Phobius"/>
    </source>
</evidence>
<dbReference type="InterPro" id="IPR043128">
    <property type="entry name" value="Rev_trsase/Diguanyl_cyclase"/>
</dbReference>
<comment type="caution">
    <text evidence="6">The sequence shown here is derived from an EMBL/GenBank/DDBJ whole genome shotgun (WGS) entry which is preliminary data.</text>
</comment>
<evidence type="ECO:0000259" key="5">
    <source>
        <dbReference type="PROSITE" id="PS50887"/>
    </source>
</evidence>
<evidence type="ECO:0000313" key="6">
    <source>
        <dbReference type="EMBL" id="GBG14022.1"/>
    </source>
</evidence>
<keyword evidence="3" id="KW-1133">Transmembrane helix</keyword>
<dbReference type="PROSITE" id="PS50885">
    <property type="entry name" value="HAMP"/>
    <property type="match status" value="1"/>
</dbReference>
<dbReference type="CDD" id="cd01949">
    <property type="entry name" value="GGDEF"/>
    <property type="match status" value="1"/>
</dbReference>
<dbReference type="Proteomes" id="UP000245081">
    <property type="component" value="Unassembled WGS sequence"/>
</dbReference>
<evidence type="ECO:0000256" key="2">
    <source>
        <dbReference type="ARBA" id="ARBA00034247"/>
    </source>
</evidence>
<dbReference type="SMART" id="SM00267">
    <property type="entry name" value="GGDEF"/>
    <property type="match status" value="1"/>
</dbReference>
<protein>
    <recommendedName>
        <fullName evidence="1">diguanylate cyclase</fullName>
        <ecNumber evidence="1">2.7.7.65</ecNumber>
    </recommendedName>
</protein>
<dbReference type="GO" id="GO:1902201">
    <property type="term" value="P:negative regulation of bacterial-type flagellum-dependent cell motility"/>
    <property type="evidence" value="ECO:0007669"/>
    <property type="project" value="TreeGrafter"/>
</dbReference>
<dbReference type="PANTHER" id="PTHR45138:SF9">
    <property type="entry name" value="DIGUANYLATE CYCLASE DGCM-RELATED"/>
    <property type="match status" value="1"/>
</dbReference>
<dbReference type="AlphaFoldDB" id="A0A2R5F709"/>
<keyword evidence="3" id="KW-0472">Membrane</keyword>
<dbReference type="Gene3D" id="3.30.70.270">
    <property type="match status" value="1"/>
</dbReference>
<dbReference type="InterPro" id="IPR000160">
    <property type="entry name" value="GGDEF_dom"/>
</dbReference>
<dbReference type="Pfam" id="PF00672">
    <property type="entry name" value="HAMP"/>
    <property type="match status" value="1"/>
</dbReference>
<dbReference type="GO" id="GO:0007165">
    <property type="term" value="P:signal transduction"/>
    <property type="evidence" value="ECO:0007669"/>
    <property type="project" value="InterPro"/>
</dbReference>
<dbReference type="InterPro" id="IPR050469">
    <property type="entry name" value="Diguanylate_Cyclase"/>
</dbReference>
<comment type="catalytic activity">
    <reaction evidence="2">
        <text>2 GTP = 3',3'-c-di-GMP + 2 diphosphate</text>
        <dbReference type="Rhea" id="RHEA:24898"/>
        <dbReference type="ChEBI" id="CHEBI:33019"/>
        <dbReference type="ChEBI" id="CHEBI:37565"/>
        <dbReference type="ChEBI" id="CHEBI:58805"/>
        <dbReference type="EC" id="2.7.7.65"/>
    </reaction>
</comment>
<dbReference type="EMBL" id="BDOQ01000006">
    <property type="protein sequence ID" value="GBG14022.1"/>
    <property type="molecule type" value="Genomic_DNA"/>
</dbReference>
<name>A0A2R5F709_9PROT</name>
<dbReference type="PANTHER" id="PTHR45138">
    <property type="entry name" value="REGULATORY COMPONENTS OF SENSORY TRANSDUCTION SYSTEM"/>
    <property type="match status" value="1"/>
</dbReference>
<accession>A0A2R5F709</accession>
<feature type="domain" description="HAMP" evidence="4">
    <location>
        <begin position="394"/>
        <end position="449"/>
    </location>
</feature>
<feature type="transmembrane region" description="Helical" evidence="3">
    <location>
        <begin position="369"/>
        <end position="392"/>
    </location>
</feature>
<dbReference type="GO" id="GO:0005886">
    <property type="term" value="C:plasma membrane"/>
    <property type="evidence" value="ECO:0007669"/>
    <property type="project" value="TreeGrafter"/>
</dbReference>